<accession>A0A5N7B003</accession>
<proteinExistence type="predicted"/>
<dbReference type="Proteomes" id="UP000326198">
    <property type="component" value="Unassembled WGS sequence"/>
</dbReference>
<evidence type="ECO:0000313" key="2">
    <source>
        <dbReference type="Proteomes" id="UP000326198"/>
    </source>
</evidence>
<dbReference type="EMBL" id="ML736279">
    <property type="protein sequence ID" value="KAE8374659.1"/>
    <property type="molecule type" value="Genomic_DNA"/>
</dbReference>
<name>A0A5N7B003_9EURO</name>
<dbReference type="AlphaFoldDB" id="A0A5N7B003"/>
<protein>
    <submittedName>
        <fullName evidence="1">Uncharacterized protein</fullName>
    </submittedName>
</protein>
<organism evidence="1 2">
    <name type="scientific">Aspergillus bertholletiae</name>
    <dbReference type="NCBI Taxonomy" id="1226010"/>
    <lineage>
        <taxon>Eukaryota</taxon>
        <taxon>Fungi</taxon>
        <taxon>Dikarya</taxon>
        <taxon>Ascomycota</taxon>
        <taxon>Pezizomycotina</taxon>
        <taxon>Eurotiomycetes</taxon>
        <taxon>Eurotiomycetidae</taxon>
        <taxon>Eurotiales</taxon>
        <taxon>Aspergillaceae</taxon>
        <taxon>Aspergillus</taxon>
        <taxon>Aspergillus subgen. Circumdati</taxon>
    </lineage>
</organism>
<gene>
    <name evidence="1" type="ORF">BDV26DRAFT_35104</name>
</gene>
<evidence type="ECO:0000313" key="1">
    <source>
        <dbReference type="EMBL" id="KAE8374659.1"/>
    </source>
</evidence>
<reference evidence="1 2" key="1">
    <citation type="submission" date="2019-04" db="EMBL/GenBank/DDBJ databases">
        <title>Friends and foes A comparative genomics studyof 23 Aspergillus species from section Flavi.</title>
        <authorList>
            <consortium name="DOE Joint Genome Institute"/>
            <person name="Kjaerbolling I."/>
            <person name="Vesth T."/>
            <person name="Frisvad J.C."/>
            <person name="Nybo J.L."/>
            <person name="Theobald S."/>
            <person name="Kildgaard S."/>
            <person name="Isbrandt T."/>
            <person name="Kuo A."/>
            <person name="Sato A."/>
            <person name="Lyhne E.K."/>
            <person name="Kogle M.E."/>
            <person name="Wiebenga A."/>
            <person name="Kun R.S."/>
            <person name="Lubbers R.J."/>
            <person name="Makela M.R."/>
            <person name="Barry K."/>
            <person name="Chovatia M."/>
            <person name="Clum A."/>
            <person name="Daum C."/>
            <person name="Haridas S."/>
            <person name="He G."/>
            <person name="LaButti K."/>
            <person name="Lipzen A."/>
            <person name="Mondo S."/>
            <person name="Riley R."/>
            <person name="Salamov A."/>
            <person name="Simmons B.A."/>
            <person name="Magnuson J.K."/>
            <person name="Henrissat B."/>
            <person name="Mortensen U.H."/>
            <person name="Larsen T.O."/>
            <person name="Devries R.P."/>
            <person name="Grigoriev I.V."/>
            <person name="Machida M."/>
            <person name="Baker S.E."/>
            <person name="Andersen M.R."/>
        </authorList>
    </citation>
    <scope>NUCLEOTIDE SEQUENCE [LARGE SCALE GENOMIC DNA]</scope>
    <source>
        <strain evidence="1 2">IBT 29228</strain>
    </source>
</reference>
<keyword evidence="2" id="KW-1185">Reference proteome</keyword>
<sequence length="52" mass="5762">MSTCDSIGVLKALRLMSMHYFRAELKLGHFNTVVHSMECLSMDGKLGSNLGM</sequence>